<protein>
    <submittedName>
        <fullName evidence="6">Glycoside hydrolase family 43 protein</fullName>
    </submittedName>
</protein>
<dbReference type="GO" id="GO:0004553">
    <property type="term" value="F:hydrolase activity, hydrolyzing O-glycosyl compounds"/>
    <property type="evidence" value="ECO:0007669"/>
    <property type="project" value="InterPro"/>
</dbReference>
<reference evidence="6" key="2">
    <citation type="submission" date="2021-04" db="EMBL/GenBank/DDBJ databases">
        <authorList>
            <person name="Gilroy R."/>
        </authorList>
    </citation>
    <scope>NUCLEOTIDE SEQUENCE</scope>
    <source>
        <strain evidence="6">1345</strain>
    </source>
</reference>
<dbReference type="PANTHER" id="PTHR43301">
    <property type="entry name" value="ARABINAN ENDO-1,5-ALPHA-L-ARABINOSIDASE"/>
    <property type="match status" value="1"/>
</dbReference>
<gene>
    <name evidence="6" type="ORF">H9729_03790</name>
</gene>
<evidence type="ECO:0000256" key="2">
    <source>
        <dbReference type="ARBA" id="ARBA00009865"/>
    </source>
</evidence>
<dbReference type="GO" id="GO:0005975">
    <property type="term" value="P:carbohydrate metabolic process"/>
    <property type="evidence" value="ECO:0007669"/>
    <property type="project" value="InterPro"/>
</dbReference>
<dbReference type="InterPro" id="IPR023296">
    <property type="entry name" value="Glyco_hydro_beta-prop_sf"/>
</dbReference>
<evidence type="ECO:0000256" key="1">
    <source>
        <dbReference type="ARBA" id="ARBA00004834"/>
    </source>
</evidence>
<accession>A0A9D1ZUM3</accession>
<organism evidence="6 7">
    <name type="scientific">Candidatus Borkfalkia excrementigallinarum</name>
    <dbReference type="NCBI Taxonomy" id="2838506"/>
    <lineage>
        <taxon>Bacteria</taxon>
        <taxon>Bacillati</taxon>
        <taxon>Bacillota</taxon>
        <taxon>Clostridia</taxon>
        <taxon>Christensenellales</taxon>
        <taxon>Christensenellaceae</taxon>
        <taxon>Candidatus Borkfalkia</taxon>
    </lineage>
</organism>
<dbReference type="Proteomes" id="UP000886750">
    <property type="component" value="Unassembled WGS sequence"/>
</dbReference>
<reference evidence="6" key="1">
    <citation type="journal article" date="2021" name="PeerJ">
        <title>Extensive microbial diversity within the chicken gut microbiome revealed by metagenomics and culture.</title>
        <authorList>
            <person name="Gilroy R."/>
            <person name="Ravi A."/>
            <person name="Getino M."/>
            <person name="Pursley I."/>
            <person name="Horton D.L."/>
            <person name="Alikhan N.F."/>
            <person name="Baker D."/>
            <person name="Gharbi K."/>
            <person name="Hall N."/>
            <person name="Watson M."/>
            <person name="Adriaenssens E.M."/>
            <person name="Foster-Nyarko E."/>
            <person name="Jarju S."/>
            <person name="Secka A."/>
            <person name="Antonio M."/>
            <person name="Oren A."/>
            <person name="Chaudhuri R.R."/>
            <person name="La Ragione R."/>
            <person name="Hildebrand F."/>
            <person name="Pallen M.J."/>
        </authorList>
    </citation>
    <scope>NUCLEOTIDE SEQUENCE</scope>
    <source>
        <strain evidence="6">1345</strain>
    </source>
</reference>
<evidence type="ECO:0000256" key="5">
    <source>
        <dbReference type="RuleBase" id="RU361187"/>
    </source>
</evidence>
<dbReference type="PANTHER" id="PTHR43301:SF3">
    <property type="entry name" value="ARABINAN ENDO-1,5-ALPHA-L-ARABINOSIDASE A-RELATED"/>
    <property type="match status" value="1"/>
</dbReference>
<evidence type="ECO:0000313" key="6">
    <source>
        <dbReference type="EMBL" id="HIY96787.1"/>
    </source>
</evidence>
<dbReference type="SUPFAM" id="SSF75005">
    <property type="entry name" value="Arabinanase/levansucrase/invertase"/>
    <property type="match status" value="1"/>
</dbReference>
<proteinExistence type="inferred from homology"/>
<dbReference type="InterPro" id="IPR006710">
    <property type="entry name" value="Glyco_hydro_43"/>
</dbReference>
<keyword evidence="3 5" id="KW-0378">Hydrolase</keyword>
<dbReference type="Pfam" id="PF04616">
    <property type="entry name" value="Glyco_hydro_43"/>
    <property type="match status" value="1"/>
</dbReference>
<comment type="similarity">
    <text evidence="2 5">Belongs to the glycosyl hydrolase 43 family.</text>
</comment>
<dbReference type="EMBL" id="DXCQ01000028">
    <property type="protein sequence ID" value="HIY96787.1"/>
    <property type="molecule type" value="Genomic_DNA"/>
</dbReference>
<keyword evidence="4 5" id="KW-0326">Glycosidase</keyword>
<evidence type="ECO:0000256" key="3">
    <source>
        <dbReference type="ARBA" id="ARBA00022801"/>
    </source>
</evidence>
<dbReference type="AlphaFoldDB" id="A0A9D1ZUM3"/>
<comment type="caution">
    <text evidence="6">The sequence shown here is derived from an EMBL/GenBank/DDBJ whole genome shotgun (WGS) entry which is preliminary data.</text>
</comment>
<name>A0A9D1ZUM3_9FIRM</name>
<dbReference type="Gene3D" id="2.115.10.20">
    <property type="entry name" value="Glycosyl hydrolase domain, family 43"/>
    <property type="match status" value="1"/>
</dbReference>
<evidence type="ECO:0000313" key="7">
    <source>
        <dbReference type="Proteomes" id="UP000886750"/>
    </source>
</evidence>
<evidence type="ECO:0000256" key="4">
    <source>
        <dbReference type="ARBA" id="ARBA00023295"/>
    </source>
</evidence>
<dbReference type="CDD" id="cd08981">
    <property type="entry name" value="GH43_Bt1873-like"/>
    <property type="match status" value="1"/>
</dbReference>
<comment type="pathway">
    <text evidence="1">Glycan metabolism; L-arabinan degradation.</text>
</comment>
<sequence>MKRDQIHIRDPFILAEKGKYYLYGSTDPNIWAGKCKGFSAYVSEDLENFSGPYEVFKRPADFWSEEHFWAPEVHYYRGKYYLFASFRSQGEGRRCQILRAENPLGPFSPFAPPFTPAEWDCLDATLYVEDGVPYAIFCHEWTQIRDGTIELVRLKENLSGVDGQPVTLFRASDAPWTRPTKYNDEIFGYITDGPFMYRLKNGKLVMIWSSCTDSGKYAVGMSISEGSVKGPYRHVNELLFSENGGHACLFRCFNGELMISLHMPNIVGKERPHFFKVAEMAGSLKLK</sequence>
<dbReference type="InterPro" id="IPR050727">
    <property type="entry name" value="GH43_arabinanases"/>
</dbReference>